<dbReference type="Gene3D" id="3.90.226.10">
    <property type="entry name" value="2-enoyl-CoA Hydratase, Chain A, domain 1"/>
    <property type="match status" value="1"/>
</dbReference>
<dbReference type="EMBL" id="QGNW01000045">
    <property type="protein sequence ID" value="RVX07501.1"/>
    <property type="molecule type" value="Genomic_DNA"/>
</dbReference>
<evidence type="ECO:0008006" key="3">
    <source>
        <dbReference type="Google" id="ProtNLM"/>
    </source>
</evidence>
<dbReference type="SUPFAM" id="SSF52096">
    <property type="entry name" value="ClpP/crotonase"/>
    <property type="match status" value="1"/>
</dbReference>
<reference evidence="1 2" key="1">
    <citation type="journal article" date="2018" name="PLoS Genet.">
        <title>Population sequencing reveals clonal diversity and ancestral inbreeding in the grapevine cultivar Chardonnay.</title>
        <authorList>
            <person name="Roach M.J."/>
            <person name="Johnson D.L."/>
            <person name="Bohlmann J."/>
            <person name="van Vuuren H.J."/>
            <person name="Jones S.J."/>
            <person name="Pretorius I.S."/>
            <person name="Schmidt S.A."/>
            <person name="Borneman A.R."/>
        </authorList>
    </citation>
    <scope>NUCLEOTIDE SEQUENCE [LARGE SCALE GENOMIC DNA]</scope>
    <source>
        <strain evidence="2">cv. Chardonnay</strain>
        <tissue evidence="1">Leaf</tissue>
    </source>
</reference>
<organism evidence="1 2">
    <name type="scientific">Vitis vinifera</name>
    <name type="common">Grape</name>
    <dbReference type="NCBI Taxonomy" id="29760"/>
    <lineage>
        <taxon>Eukaryota</taxon>
        <taxon>Viridiplantae</taxon>
        <taxon>Streptophyta</taxon>
        <taxon>Embryophyta</taxon>
        <taxon>Tracheophyta</taxon>
        <taxon>Spermatophyta</taxon>
        <taxon>Magnoliopsida</taxon>
        <taxon>eudicotyledons</taxon>
        <taxon>Gunneridae</taxon>
        <taxon>Pentapetalae</taxon>
        <taxon>rosids</taxon>
        <taxon>Vitales</taxon>
        <taxon>Vitaceae</taxon>
        <taxon>Viteae</taxon>
        <taxon>Vitis</taxon>
    </lineage>
</organism>
<sequence>MERSLTLTYAASASRPLCFNRSPSSSSLWLPSTSRSSRKGRAVSMVKASSASRPTLASNWDLSSLQSASAPLGCPDSKILTPLTCSYASESCSWALSLKLELLKADFLCSLFLLSIKFHLVISQLLFLDAEDQEKDIKLFINSPGGSVTAELILKIVLHAHFKACEVPLRHDITRVWCRCLKPFSCTISVEVLAFPITVAQKSALSKLNKMIIKGIERLDLRMKDLFLKSLFAWYMVWQEDAEISLLNFIRGSSL</sequence>
<dbReference type="InterPro" id="IPR029045">
    <property type="entry name" value="ClpP/crotonase-like_dom_sf"/>
</dbReference>
<comment type="caution">
    <text evidence="1">The sequence shown here is derived from an EMBL/GenBank/DDBJ whole genome shotgun (WGS) entry which is preliminary data.</text>
</comment>
<accession>A0A438JEX5</accession>
<dbReference type="AlphaFoldDB" id="A0A438JEX5"/>
<evidence type="ECO:0000313" key="1">
    <source>
        <dbReference type="EMBL" id="RVX07501.1"/>
    </source>
</evidence>
<evidence type="ECO:0000313" key="2">
    <source>
        <dbReference type="Proteomes" id="UP000288805"/>
    </source>
</evidence>
<dbReference type="InterPro" id="IPR023562">
    <property type="entry name" value="ClpP/TepA"/>
</dbReference>
<name>A0A438JEX5_VITVI</name>
<dbReference type="Pfam" id="PF00574">
    <property type="entry name" value="CLP_protease"/>
    <property type="match status" value="1"/>
</dbReference>
<protein>
    <recommendedName>
        <fullName evidence="3">ATP-dependent Clp protease proteolytic subunit</fullName>
    </recommendedName>
</protein>
<proteinExistence type="predicted"/>
<gene>
    <name evidence="1" type="ORF">CK203_025269</name>
</gene>
<dbReference type="Proteomes" id="UP000288805">
    <property type="component" value="Unassembled WGS sequence"/>
</dbReference>